<dbReference type="AlphaFoldDB" id="A0A6C0H1V4"/>
<sequence>MYFPQLNPFYSLDINACSKDKIKHKIVSTPKKLYYVLNYNNLGLSFNDTNTLKYRSVVFSFPEKIPLSFSPPKSLPWEYFTQKHSIITDTTLKTTPFVYMNEYIEGVMIHLFYDYRIQSWEIATHGAVGGKYGYYGNLSKNAFENKYHTYFHEMFLDAFRMNSATLDINSIPFLEYLHKDLCYIFILQHPKNKILLNVARPVLYLIRIYYMYSNGVEFISPKHYENWCIFRNMIGVVEFPKRHEFNSIAEIEAFFDSESLTRNTKIIPGIVITHEITGEKSVVHNKHYDEMKKNKNIQSLVKYQYLCYRRMGQVNEYLASFPKHKKMFYAVEQKYEDFITIVHQCYINHYVKKCKAVDGATKYDTKYSSHIYLIHKEIYLPQLREKKRQGTRASVTRNMVSDYFDKMEPREMLYLLCWDERELSAL</sequence>
<reference evidence="1" key="1">
    <citation type="journal article" date="2020" name="Nature">
        <title>Giant virus diversity and host interactions through global metagenomics.</title>
        <authorList>
            <person name="Schulz F."/>
            <person name="Roux S."/>
            <person name="Paez-Espino D."/>
            <person name="Jungbluth S."/>
            <person name="Walsh D.A."/>
            <person name="Denef V.J."/>
            <person name="McMahon K.D."/>
            <person name="Konstantinidis K.T."/>
            <person name="Eloe-Fadrosh E.A."/>
            <person name="Kyrpides N.C."/>
            <person name="Woyke T."/>
        </authorList>
    </citation>
    <scope>NUCLEOTIDE SEQUENCE</scope>
    <source>
        <strain evidence="1">GVMAG-M-3300023179-59</strain>
    </source>
</reference>
<proteinExistence type="predicted"/>
<accession>A0A6C0H1V4</accession>
<name>A0A6C0H1V4_9ZZZZ</name>
<evidence type="ECO:0000313" key="1">
    <source>
        <dbReference type="EMBL" id="QHT74534.1"/>
    </source>
</evidence>
<dbReference type="EMBL" id="MN739851">
    <property type="protein sequence ID" value="QHT74534.1"/>
    <property type="molecule type" value="Genomic_DNA"/>
</dbReference>
<organism evidence="1">
    <name type="scientific">viral metagenome</name>
    <dbReference type="NCBI Taxonomy" id="1070528"/>
    <lineage>
        <taxon>unclassified sequences</taxon>
        <taxon>metagenomes</taxon>
        <taxon>organismal metagenomes</taxon>
    </lineage>
</organism>
<protein>
    <submittedName>
        <fullName evidence="1">Uncharacterized protein</fullName>
    </submittedName>
</protein>